<dbReference type="InterPro" id="IPR000620">
    <property type="entry name" value="EamA_dom"/>
</dbReference>
<evidence type="ECO:0000256" key="1">
    <source>
        <dbReference type="SAM" id="Phobius"/>
    </source>
</evidence>
<feature type="transmembrane region" description="Helical" evidence="1">
    <location>
        <begin position="39"/>
        <end position="60"/>
    </location>
</feature>
<dbReference type="Pfam" id="PF00892">
    <property type="entry name" value="EamA"/>
    <property type="match status" value="2"/>
</dbReference>
<feature type="domain" description="EamA" evidence="2">
    <location>
        <begin position="10"/>
        <end position="141"/>
    </location>
</feature>
<feature type="transmembrane region" description="Helical" evidence="1">
    <location>
        <begin position="270"/>
        <end position="287"/>
    </location>
</feature>
<dbReference type="PANTHER" id="PTHR22911:SF102">
    <property type="entry name" value="MEMBRANE PROTEIN"/>
    <property type="match status" value="1"/>
</dbReference>
<organism evidence="3 4">
    <name type="scientific">Neorhizobium huautlense</name>
    <dbReference type="NCBI Taxonomy" id="67774"/>
    <lineage>
        <taxon>Bacteria</taxon>
        <taxon>Pseudomonadati</taxon>
        <taxon>Pseudomonadota</taxon>
        <taxon>Alphaproteobacteria</taxon>
        <taxon>Hyphomicrobiales</taxon>
        <taxon>Rhizobiaceae</taxon>
        <taxon>Rhizobium/Agrobacterium group</taxon>
        <taxon>Neorhizobium</taxon>
    </lineage>
</organism>
<gene>
    <name evidence="3" type="ORF">J2T09_000311</name>
</gene>
<evidence type="ECO:0000313" key="4">
    <source>
        <dbReference type="Proteomes" id="UP001241472"/>
    </source>
</evidence>
<feature type="transmembrane region" description="Helical" evidence="1">
    <location>
        <begin position="155"/>
        <end position="173"/>
    </location>
</feature>
<accession>A0ABT9PM93</accession>
<feature type="transmembrane region" description="Helical" evidence="1">
    <location>
        <begin position="101"/>
        <end position="119"/>
    </location>
</feature>
<dbReference type="SUPFAM" id="SSF103481">
    <property type="entry name" value="Multidrug resistance efflux transporter EmrE"/>
    <property type="match status" value="2"/>
</dbReference>
<keyword evidence="1" id="KW-0472">Membrane</keyword>
<keyword evidence="4" id="KW-1185">Reference proteome</keyword>
<name>A0ABT9PM93_9HYPH</name>
<evidence type="ECO:0000313" key="3">
    <source>
        <dbReference type="EMBL" id="MDP9835570.1"/>
    </source>
</evidence>
<dbReference type="EMBL" id="JAUSRF010000001">
    <property type="protein sequence ID" value="MDP9835570.1"/>
    <property type="molecule type" value="Genomic_DNA"/>
</dbReference>
<proteinExistence type="predicted"/>
<feature type="transmembrane region" description="Helical" evidence="1">
    <location>
        <begin position="126"/>
        <end position="143"/>
    </location>
</feature>
<feature type="transmembrane region" description="Helical" evidence="1">
    <location>
        <begin position="185"/>
        <end position="203"/>
    </location>
</feature>
<protein>
    <submittedName>
        <fullName evidence="3">RarD protein</fullName>
    </submittedName>
</protein>
<comment type="caution">
    <text evidence="3">The sequence shown here is derived from an EMBL/GenBank/DDBJ whole genome shotgun (WGS) entry which is preliminary data.</text>
</comment>
<dbReference type="Proteomes" id="UP001241472">
    <property type="component" value="Unassembled WGS sequence"/>
</dbReference>
<dbReference type="RefSeq" id="WP_306830322.1">
    <property type="nucleotide sequence ID" value="NZ_JAUSRF010000001.1"/>
</dbReference>
<dbReference type="PANTHER" id="PTHR22911">
    <property type="entry name" value="ACYL-MALONYL CONDENSING ENZYME-RELATED"/>
    <property type="match status" value="1"/>
</dbReference>
<feature type="transmembrane region" description="Helical" evidence="1">
    <location>
        <begin position="12"/>
        <end position="33"/>
    </location>
</feature>
<feature type="domain" description="EamA" evidence="2">
    <location>
        <begin position="156"/>
        <end position="282"/>
    </location>
</feature>
<feature type="transmembrane region" description="Helical" evidence="1">
    <location>
        <begin position="215"/>
        <end position="233"/>
    </location>
</feature>
<dbReference type="InterPro" id="IPR037185">
    <property type="entry name" value="EmrE-like"/>
</dbReference>
<keyword evidence="1" id="KW-1133">Transmembrane helix</keyword>
<keyword evidence="1" id="KW-0812">Transmembrane</keyword>
<feature type="transmembrane region" description="Helical" evidence="1">
    <location>
        <begin position="245"/>
        <end position="264"/>
    </location>
</feature>
<evidence type="ECO:0000259" key="2">
    <source>
        <dbReference type="Pfam" id="PF00892"/>
    </source>
</evidence>
<reference evidence="3 4" key="1">
    <citation type="submission" date="2023-07" db="EMBL/GenBank/DDBJ databases">
        <title>Sorghum-associated microbial communities from plants grown in Nebraska, USA.</title>
        <authorList>
            <person name="Schachtman D."/>
        </authorList>
    </citation>
    <scope>NUCLEOTIDE SEQUENCE [LARGE SCALE GENOMIC DNA]</scope>
    <source>
        <strain evidence="3 4">DS1307</strain>
    </source>
</reference>
<sequence>MTSPSERSRGLLEMIAAMIVMGTVGYFVLESGLASHTVVFYRCVFGAMFLALYCLARGFFRNTGLTRKTLFLAGLSGVFLVTNWVMLFASFDVASISTSTVIYHTQPLFFVLLGALFLGDSITRDKLGWVIIAFLGVVLIVAPDFEGFSMSSSHLLGVALAIGAAIFYAIVSTIVKQLKGIKPHLIALIQVAVGAVILVPFANFETASGFSGAQWTDLLILGAFHTCLTYILMYSAFQKLPTAQIAVLSYIYPVVAILVDYFAYGKAMHSVQIAGGLMILFAGYAVNQNYPIFLRSRRAVTGTSQGRD</sequence>
<feature type="transmembrane region" description="Helical" evidence="1">
    <location>
        <begin position="69"/>
        <end position="89"/>
    </location>
</feature>